<reference evidence="8 9" key="1">
    <citation type="submission" date="2020-08" db="EMBL/GenBank/DDBJ databases">
        <title>Novel species isolated from subtropical streams in China.</title>
        <authorList>
            <person name="Lu H."/>
        </authorList>
    </citation>
    <scope>NUCLEOTIDE SEQUENCE [LARGE SCALE GENOMIC DNA]</scope>
    <source>
        <strain evidence="8 9">LX15W</strain>
    </source>
</reference>
<gene>
    <name evidence="8" type="ORF">H8K55_06770</name>
</gene>
<comment type="caution">
    <text evidence="8">The sequence shown here is derived from an EMBL/GenBank/DDBJ whole genome shotgun (WGS) entry which is preliminary data.</text>
</comment>
<evidence type="ECO:0000256" key="1">
    <source>
        <dbReference type="ARBA" id="ARBA00022448"/>
    </source>
</evidence>
<keyword evidence="5 6" id="KW-0408">Iron</keyword>
<evidence type="ECO:0000256" key="2">
    <source>
        <dbReference type="ARBA" id="ARBA00022617"/>
    </source>
</evidence>
<dbReference type="RefSeq" id="WP_186941316.1">
    <property type="nucleotide sequence ID" value="NZ_JACOGA010000005.1"/>
</dbReference>
<evidence type="ECO:0000259" key="7">
    <source>
        <dbReference type="PROSITE" id="PS51007"/>
    </source>
</evidence>
<dbReference type="EMBL" id="JACOGA010000005">
    <property type="protein sequence ID" value="MBC3873283.1"/>
    <property type="molecule type" value="Genomic_DNA"/>
</dbReference>
<feature type="domain" description="Cytochrome c" evidence="7">
    <location>
        <begin position="197"/>
        <end position="285"/>
    </location>
</feature>
<dbReference type="InterPro" id="IPR051811">
    <property type="entry name" value="Cytochrome_c550/c551-like"/>
</dbReference>
<dbReference type="Proteomes" id="UP000624279">
    <property type="component" value="Unassembled WGS sequence"/>
</dbReference>
<keyword evidence="1" id="KW-0813">Transport</keyword>
<dbReference type="PANTHER" id="PTHR37823">
    <property type="entry name" value="CYTOCHROME C-553-LIKE"/>
    <property type="match status" value="1"/>
</dbReference>
<dbReference type="SUPFAM" id="SSF46626">
    <property type="entry name" value="Cytochrome c"/>
    <property type="match status" value="1"/>
</dbReference>
<proteinExistence type="predicted"/>
<keyword evidence="2 6" id="KW-0349">Heme</keyword>
<dbReference type="InterPro" id="IPR009056">
    <property type="entry name" value="Cyt_c-like_dom"/>
</dbReference>
<protein>
    <submittedName>
        <fullName evidence="8">Cytochrome c</fullName>
    </submittedName>
</protein>
<keyword evidence="9" id="KW-1185">Reference proteome</keyword>
<organism evidence="8 9">
    <name type="scientific">Undibacterium flavidum</name>
    <dbReference type="NCBI Taxonomy" id="2762297"/>
    <lineage>
        <taxon>Bacteria</taxon>
        <taxon>Pseudomonadati</taxon>
        <taxon>Pseudomonadota</taxon>
        <taxon>Betaproteobacteria</taxon>
        <taxon>Burkholderiales</taxon>
        <taxon>Oxalobacteraceae</taxon>
        <taxon>Undibacterium</taxon>
    </lineage>
</organism>
<keyword evidence="3 6" id="KW-0479">Metal-binding</keyword>
<evidence type="ECO:0000256" key="3">
    <source>
        <dbReference type="ARBA" id="ARBA00022723"/>
    </source>
</evidence>
<dbReference type="PANTHER" id="PTHR37823:SF1">
    <property type="entry name" value="CYTOCHROME C-553-LIKE"/>
    <property type="match status" value="1"/>
</dbReference>
<keyword evidence="4" id="KW-0249">Electron transport</keyword>
<evidence type="ECO:0000313" key="9">
    <source>
        <dbReference type="Proteomes" id="UP000624279"/>
    </source>
</evidence>
<sequence>MENRYLSLKLWRLRLGLGALLTFSLVGISMVSQAQEVVLEIKTGAQVAQWSREKLLTEAVDITILKDSAYQRTMQYRAVPFAKLMPNVGQYGSVQFVALDGFVANITGHDLAGAGQPYLAVETLEQAWPAVKPDNPAKTASAGPFYLVWLTPAAGKITNEQWPYQVAKISVELPLQQRHPQIIPAAESLPKSRISYEQAMRGMQVYIKNCAVCHTMNGGGDAAIGPDLNLPFNPTEYLQEPFLRQLIRQPGAVRSWKQSLMPGFDEQTISKQELNDLVAYLKRMASQRKYR</sequence>
<evidence type="ECO:0000256" key="5">
    <source>
        <dbReference type="ARBA" id="ARBA00023004"/>
    </source>
</evidence>
<name>A0ABR6Y9I4_9BURK</name>
<evidence type="ECO:0000313" key="8">
    <source>
        <dbReference type="EMBL" id="MBC3873283.1"/>
    </source>
</evidence>
<dbReference type="PROSITE" id="PS51007">
    <property type="entry name" value="CYTC"/>
    <property type="match status" value="1"/>
</dbReference>
<dbReference type="Pfam" id="PF00034">
    <property type="entry name" value="Cytochrom_C"/>
    <property type="match status" value="1"/>
</dbReference>
<evidence type="ECO:0000256" key="4">
    <source>
        <dbReference type="ARBA" id="ARBA00022982"/>
    </source>
</evidence>
<dbReference type="Gene3D" id="1.10.760.10">
    <property type="entry name" value="Cytochrome c-like domain"/>
    <property type="match status" value="1"/>
</dbReference>
<accession>A0ABR6Y9I4</accession>
<evidence type="ECO:0000256" key="6">
    <source>
        <dbReference type="PROSITE-ProRule" id="PRU00433"/>
    </source>
</evidence>
<dbReference type="InterPro" id="IPR036909">
    <property type="entry name" value="Cyt_c-like_dom_sf"/>
</dbReference>